<dbReference type="Pfam" id="PF01866">
    <property type="entry name" value="Diphthamide_syn"/>
    <property type="match status" value="1"/>
</dbReference>
<dbReference type="SFLD" id="SFLDS00032">
    <property type="entry name" value="Radical_SAM_3-amino-3-carboxyp"/>
    <property type="match status" value="1"/>
</dbReference>
<dbReference type="PANTHER" id="PTHR10762:SF1">
    <property type="entry name" value="2-(3-AMINO-3-CARBOXYPROPYL)HISTIDINE SYNTHASE SUBUNIT 1"/>
    <property type="match status" value="1"/>
</dbReference>
<accession>A0A183C084</accession>
<keyword evidence="1" id="KW-1185">Reference proteome</keyword>
<sequence length="341" mass="37888">MLSVISRLALLDSGRPPGKFLLAASQKGRRKSSSFGVIQILPQKIIALKLDEPYVRNSVLQQNPQKDATHFVGSTCFGSLVAAIVAVDQQTSVVKKLVLKHIRGYPMSSSDKDSLISLNNSVRISVFVDSSIGSGGTDLELLSGLDMFVESTKKSVGLNYGFGHPISFSLIPLSVIVGDDSLLYNPYSRVFTRERYGFELMLDNRRAAIEYLEQKLKEAGKRMIRVLLSEIFADKLALFSSVQCWAQVACPRLSIDWGHTFTAAPLLSPFELSVALDRAKTAVPPPPLIEYPMDFYAYDSGGPWTNNHQMHRPSTARQPRRRREHISLNDVISSDHHRIGK</sequence>
<evidence type="ECO:0000313" key="1">
    <source>
        <dbReference type="Proteomes" id="UP000050741"/>
    </source>
</evidence>
<name>A0A183C084_GLOPA</name>
<dbReference type="GO" id="GO:0090560">
    <property type="term" value="F:2-(3-amino-3-carboxypropyl)histidine synthase activity"/>
    <property type="evidence" value="ECO:0007669"/>
    <property type="project" value="InterPro"/>
</dbReference>
<dbReference type="AlphaFoldDB" id="A0A183C084"/>
<reference evidence="1" key="2">
    <citation type="submission" date="2014-05" db="EMBL/GenBank/DDBJ databases">
        <title>The genome and life-stage specific transcriptomes of Globodera pallida elucidate key aspects of plant parasitism by a cyst nematode.</title>
        <authorList>
            <person name="Cotton J.A."/>
            <person name="Lilley C.J."/>
            <person name="Jones L.M."/>
            <person name="Kikuchi T."/>
            <person name="Reid A.J."/>
            <person name="Thorpe P."/>
            <person name="Tsai I.J."/>
            <person name="Beasley H."/>
            <person name="Blok V."/>
            <person name="Cock P.J.A."/>
            <person name="Van den Akker S.E."/>
            <person name="Holroyd N."/>
            <person name="Hunt M."/>
            <person name="Mantelin S."/>
            <person name="Naghra H."/>
            <person name="Pain A."/>
            <person name="Palomares-Rius J.E."/>
            <person name="Zarowiecki M."/>
            <person name="Berriman M."/>
            <person name="Jones J.T."/>
            <person name="Urwin P.E."/>
        </authorList>
    </citation>
    <scope>NUCLEOTIDE SEQUENCE [LARGE SCALE GENOMIC DNA]</scope>
    <source>
        <strain evidence="1">Lindley</strain>
    </source>
</reference>
<dbReference type="InterPro" id="IPR016435">
    <property type="entry name" value="DPH1/DPH2"/>
</dbReference>
<organism evidence="1 2">
    <name type="scientific">Globodera pallida</name>
    <name type="common">Potato cyst nematode worm</name>
    <name type="synonym">Heterodera pallida</name>
    <dbReference type="NCBI Taxonomy" id="36090"/>
    <lineage>
        <taxon>Eukaryota</taxon>
        <taxon>Metazoa</taxon>
        <taxon>Ecdysozoa</taxon>
        <taxon>Nematoda</taxon>
        <taxon>Chromadorea</taxon>
        <taxon>Rhabditida</taxon>
        <taxon>Tylenchina</taxon>
        <taxon>Tylenchomorpha</taxon>
        <taxon>Tylenchoidea</taxon>
        <taxon>Heteroderidae</taxon>
        <taxon>Heteroderinae</taxon>
        <taxon>Globodera</taxon>
    </lineage>
</organism>
<dbReference type="PANTHER" id="PTHR10762">
    <property type="entry name" value="DIPHTHAMIDE BIOSYNTHESIS PROTEIN"/>
    <property type="match status" value="1"/>
</dbReference>
<dbReference type="Proteomes" id="UP000050741">
    <property type="component" value="Unassembled WGS sequence"/>
</dbReference>
<dbReference type="WBParaSite" id="GPLIN_000627600">
    <property type="protein sequence ID" value="GPLIN_000627600"/>
    <property type="gene ID" value="GPLIN_000627600"/>
</dbReference>
<dbReference type="Gene3D" id="3.40.50.11860">
    <property type="entry name" value="Diphthamide synthesis DPH1/DPH2 domain 3"/>
    <property type="match status" value="1"/>
</dbReference>
<protein>
    <submittedName>
        <fullName evidence="2">2-(3-amino-3-carboxypropyl)histidine synthase</fullName>
    </submittedName>
</protein>
<proteinExistence type="predicted"/>
<dbReference type="NCBIfam" id="TIGR00322">
    <property type="entry name" value="diphth2_R"/>
    <property type="match status" value="1"/>
</dbReference>
<reference evidence="1" key="1">
    <citation type="submission" date="2013-12" db="EMBL/GenBank/DDBJ databases">
        <authorList>
            <person name="Aslett M."/>
        </authorList>
    </citation>
    <scope>NUCLEOTIDE SEQUENCE [LARGE SCALE GENOMIC DNA]</scope>
    <source>
        <strain evidence="1">Lindley</strain>
    </source>
</reference>
<dbReference type="InterPro" id="IPR042265">
    <property type="entry name" value="DPH1/DPH2_3"/>
</dbReference>
<reference evidence="2" key="3">
    <citation type="submission" date="2016-06" db="UniProtKB">
        <authorList>
            <consortium name="WormBaseParasite"/>
        </authorList>
    </citation>
    <scope>IDENTIFICATION</scope>
</reference>
<dbReference type="GO" id="GO:0017183">
    <property type="term" value="P:protein histidyl modification to diphthamide"/>
    <property type="evidence" value="ECO:0007669"/>
    <property type="project" value="InterPro"/>
</dbReference>
<evidence type="ECO:0000313" key="2">
    <source>
        <dbReference type="WBParaSite" id="GPLIN_000627600"/>
    </source>
</evidence>